<accession>A0AAD8TBE3</accession>
<feature type="domain" description="Ribonuclease H1 N-terminal" evidence="2">
    <location>
        <begin position="273"/>
        <end position="313"/>
    </location>
</feature>
<organism evidence="3 4">
    <name type="scientific">Lolium multiflorum</name>
    <name type="common">Italian ryegrass</name>
    <name type="synonym">Lolium perenne subsp. multiflorum</name>
    <dbReference type="NCBI Taxonomy" id="4521"/>
    <lineage>
        <taxon>Eukaryota</taxon>
        <taxon>Viridiplantae</taxon>
        <taxon>Streptophyta</taxon>
        <taxon>Embryophyta</taxon>
        <taxon>Tracheophyta</taxon>
        <taxon>Spermatophyta</taxon>
        <taxon>Magnoliopsida</taxon>
        <taxon>Liliopsida</taxon>
        <taxon>Poales</taxon>
        <taxon>Poaceae</taxon>
        <taxon>BOP clade</taxon>
        <taxon>Pooideae</taxon>
        <taxon>Poodae</taxon>
        <taxon>Poeae</taxon>
        <taxon>Poeae Chloroplast Group 2 (Poeae type)</taxon>
        <taxon>Loliodinae</taxon>
        <taxon>Loliinae</taxon>
        <taxon>Lolium</taxon>
    </lineage>
</organism>
<gene>
    <name evidence="3" type="ORF">QYE76_040578</name>
</gene>
<dbReference type="InterPro" id="IPR011320">
    <property type="entry name" value="RNase_H1_N"/>
</dbReference>
<dbReference type="AlphaFoldDB" id="A0AAD8TBE3"/>
<keyword evidence="1" id="KW-1133">Transmembrane helix</keyword>
<sequence>MHHLGQPMLLALIVKQLTLDLRSMHEDVLMKERLLLKERYPSYPVLMAKVPTGFGFVTTYPVDLMFIQYEDNFRLFHMQRLDRNLDRLVSLSMAHDIAMENTTHIDIMDPFYMTPATTQNEQAFLANYIKHFLMLNKDKKCFAIPYFREFKYCTLLLFHPYHSHVTYLDSGTDKGKDYTDVRTALDKALNGFIAEVGIDKLRHEKKVKGCYVCNHITNFPCLKQSTDDNGMEAWFAILQMRVIVRSENDLLLPSGLQRRFVNMSDISDDNMTYYVVYHGRVPRVYEDYEDCRRQVHHFSGNNYKGYTTLEEAETRYANFRARPRREMWRTPLVVMMLAATASLVHYVIIV</sequence>
<dbReference type="Proteomes" id="UP001231189">
    <property type="component" value="Unassembled WGS sequence"/>
</dbReference>
<protein>
    <recommendedName>
        <fullName evidence="2">Ribonuclease H1 N-terminal domain-containing protein</fullName>
    </recommendedName>
</protein>
<keyword evidence="1" id="KW-0812">Transmembrane</keyword>
<comment type="caution">
    <text evidence="3">The sequence shown here is derived from an EMBL/GenBank/DDBJ whole genome shotgun (WGS) entry which is preliminary data.</text>
</comment>
<keyword evidence="1" id="KW-0472">Membrane</keyword>
<dbReference type="SUPFAM" id="SSF55658">
    <property type="entry name" value="L9 N-domain-like"/>
    <property type="match status" value="1"/>
</dbReference>
<evidence type="ECO:0000259" key="2">
    <source>
        <dbReference type="Pfam" id="PF01693"/>
    </source>
</evidence>
<feature type="transmembrane region" description="Helical" evidence="1">
    <location>
        <begin position="330"/>
        <end position="349"/>
    </location>
</feature>
<dbReference type="Pfam" id="PF01693">
    <property type="entry name" value="Cauli_VI"/>
    <property type="match status" value="1"/>
</dbReference>
<name>A0AAD8TBE3_LOLMU</name>
<evidence type="ECO:0000256" key="1">
    <source>
        <dbReference type="SAM" id="Phobius"/>
    </source>
</evidence>
<evidence type="ECO:0000313" key="3">
    <source>
        <dbReference type="EMBL" id="KAK1679730.1"/>
    </source>
</evidence>
<dbReference type="EMBL" id="JAUUTY010000002">
    <property type="protein sequence ID" value="KAK1679730.1"/>
    <property type="molecule type" value="Genomic_DNA"/>
</dbReference>
<dbReference type="InterPro" id="IPR009027">
    <property type="entry name" value="Ribosomal_bL9/RNase_H1_N"/>
</dbReference>
<evidence type="ECO:0000313" key="4">
    <source>
        <dbReference type="Proteomes" id="UP001231189"/>
    </source>
</evidence>
<proteinExistence type="predicted"/>
<keyword evidence="4" id="KW-1185">Reference proteome</keyword>
<reference evidence="3" key="1">
    <citation type="submission" date="2023-07" db="EMBL/GenBank/DDBJ databases">
        <title>A chromosome-level genome assembly of Lolium multiflorum.</title>
        <authorList>
            <person name="Chen Y."/>
            <person name="Copetti D."/>
            <person name="Kolliker R."/>
            <person name="Studer B."/>
        </authorList>
    </citation>
    <scope>NUCLEOTIDE SEQUENCE</scope>
    <source>
        <strain evidence="3">02402/16</strain>
        <tissue evidence="3">Leaf</tissue>
    </source>
</reference>
<dbReference type="InterPro" id="IPR037056">
    <property type="entry name" value="RNase_H1_N_sf"/>
</dbReference>
<dbReference type="Gene3D" id="3.40.970.10">
    <property type="entry name" value="Ribonuclease H1, N-terminal domain"/>
    <property type="match status" value="1"/>
</dbReference>